<feature type="transmembrane region" description="Helical" evidence="2">
    <location>
        <begin position="189"/>
        <end position="206"/>
    </location>
</feature>
<dbReference type="Proteomes" id="UP000608850">
    <property type="component" value="Unassembled WGS sequence"/>
</dbReference>
<reference evidence="3 4" key="1">
    <citation type="journal article" date="2019" name="Int. J. Syst. Evol. Microbiol.">
        <title>The Global Catalogue of Microorganisms (GCM) 10K type strain sequencing project: providing services to taxonomists for standard genome sequencing and annotation.</title>
        <authorList>
            <consortium name="The Broad Institute Genomics Platform"/>
            <consortium name="The Broad Institute Genome Sequencing Center for Infectious Disease"/>
            <person name="Wu L."/>
            <person name="Ma J."/>
        </authorList>
    </citation>
    <scope>NUCLEOTIDE SEQUENCE [LARGE SCALE GENOMIC DNA]</scope>
    <source>
        <strain evidence="3 4">JCM 16331</strain>
    </source>
</reference>
<name>A0A830G822_9EURY</name>
<evidence type="ECO:0000256" key="2">
    <source>
        <dbReference type="SAM" id="Phobius"/>
    </source>
</evidence>
<protein>
    <recommendedName>
        <fullName evidence="5">Glycosyltransferase RgtA/B/C/D-like domain-containing protein</fullName>
    </recommendedName>
</protein>
<organism evidence="3 4">
    <name type="scientific">Halarchaeum nitratireducens</name>
    <dbReference type="NCBI Taxonomy" id="489913"/>
    <lineage>
        <taxon>Archaea</taxon>
        <taxon>Methanobacteriati</taxon>
        <taxon>Methanobacteriota</taxon>
        <taxon>Stenosarchaea group</taxon>
        <taxon>Halobacteria</taxon>
        <taxon>Halobacteriales</taxon>
        <taxon>Halobacteriaceae</taxon>
    </lineage>
</organism>
<sequence>MLVVIVSVGLLYAVLARQRSRRYRRAGAVALAGHVFVAVVVLPAVPYDWDVPLFHVNALRILAGGATDPFSAVDAFATVQALVYAVFGTDTTALAVVNGLFAVLTPLPLCALADRLYPDREGTDGLRLLALFCPLPFLFASLPMRDALSTLLAVALLAVVVRAATERAPFVALLAPPLWGALFLLREELALLALLAACAAGLVVAAERTAGVRSLRALLPLTVPVGLVGVALFALVFPVDALDARLQYRATGSAAYLGHVTYDTWLDVLLAAPVRALYFQFAPFPLHVGSAFDLLAAASLPLVVALAVAAYWCLTRYETDPAAALALLVFYGGGVVGYGLIDANYGTTVRHRAVFVFLLGVFAAPALQRWHGSLRRRVEVALNDERDERGDEEKAEELDRRAERRREHGDDAGERERRECAE</sequence>
<keyword evidence="4" id="KW-1185">Reference proteome</keyword>
<dbReference type="OrthoDB" id="206042at2157"/>
<dbReference type="RefSeq" id="WP_188877126.1">
    <property type="nucleotide sequence ID" value="NZ_BMOQ01000002.1"/>
</dbReference>
<feature type="region of interest" description="Disordered" evidence="1">
    <location>
        <begin position="385"/>
        <end position="422"/>
    </location>
</feature>
<evidence type="ECO:0000313" key="4">
    <source>
        <dbReference type="Proteomes" id="UP000608850"/>
    </source>
</evidence>
<evidence type="ECO:0000256" key="1">
    <source>
        <dbReference type="SAM" id="MobiDB-lite"/>
    </source>
</evidence>
<feature type="transmembrane region" description="Helical" evidence="2">
    <location>
        <begin position="26"/>
        <end position="49"/>
    </location>
</feature>
<feature type="transmembrane region" description="Helical" evidence="2">
    <location>
        <begin position="218"/>
        <end position="239"/>
    </location>
</feature>
<feature type="transmembrane region" description="Helical" evidence="2">
    <location>
        <begin position="321"/>
        <end position="341"/>
    </location>
</feature>
<gene>
    <name evidence="3" type="ORF">GCM10009021_06860</name>
</gene>
<comment type="caution">
    <text evidence="3">The sequence shown here is derived from an EMBL/GenBank/DDBJ whole genome shotgun (WGS) entry which is preliminary data.</text>
</comment>
<feature type="transmembrane region" description="Helical" evidence="2">
    <location>
        <begin position="125"/>
        <end position="142"/>
    </location>
</feature>
<dbReference type="AlphaFoldDB" id="A0A830G822"/>
<keyword evidence="2" id="KW-0472">Membrane</keyword>
<keyword evidence="2" id="KW-0812">Transmembrane</keyword>
<accession>A0A830G822</accession>
<evidence type="ECO:0008006" key="5">
    <source>
        <dbReference type="Google" id="ProtNLM"/>
    </source>
</evidence>
<feature type="transmembrane region" description="Helical" evidence="2">
    <location>
        <begin position="93"/>
        <end position="113"/>
    </location>
</feature>
<feature type="transmembrane region" description="Helical" evidence="2">
    <location>
        <begin position="353"/>
        <end position="370"/>
    </location>
</feature>
<evidence type="ECO:0000313" key="3">
    <source>
        <dbReference type="EMBL" id="GGN09841.1"/>
    </source>
</evidence>
<keyword evidence="2" id="KW-1133">Transmembrane helix</keyword>
<dbReference type="EMBL" id="BMOQ01000002">
    <property type="protein sequence ID" value="GGN09841.1"/>
    <property type="molecule type" value="Genomic_DNA"/>
</dbReference>
<proteinExistence type="predicted"/>
<feature type="transmembrane region" description="Helical" evidence="2">
    <location>
        <begin position="294"/>
        <end position="314"/>
    </location>
</feature>